<keyword evidence="7 14" id="KW-0812">Transmembrane</keyword>
<dbReference type="Gene3D" id="1.20.950.20">
    <property type="entry name" value="Transmembrane di-heme cytochromes, Chain C"/>
    <property type="match status" value="1"/>
</dbReference>
<evidence type="ECO:0000256" key="7">
    <source>
        <dbReference type="ARBA" id="ARBA00022692"/>
    </source>
</evidence>
<feature type="signal peptide" evidence="15">
    <location>
        <begin position="1"/>
        <end position="28"/>
    </location>
</feature>
<keyword evidence="8" id="KW-0479">Metal-binding</keyword>
<accession>A0A6B0TR79</accession>
<proteinExistence type="inferred from homology"/>
<keyword evidence="4" id="KW-0813">Transport</keyword>
<evidence type="ECO:0000256" key="15">
    <source>
        <dbReference type="SAM" id="SignalP"/>
    </source>
</evidence>
<protein>
    <submittedName>
        <fullName evidence="17">Formate dehydrogenase subunit gamma</fullName>
    </submittedName>
</protein>
<dbReference type="GO" id="GO:0022904">
    <property type="term" value="P:respiratory electron transport chain"/>
    <property type="evidence" value="ECO:0007669"/>
    <property type="project" value="InterPro"/>
</dbReference>
<comment type="similarity">
    <text evidence="3">Belongs to the formate dehydrogenase gamma subunit family.</text>
</comment>
<dbReference type="GO" id="GO:0009061">
    <property type="term" value="P:anaerobic respiration"/>
    <property type="evidence" value="ECO:0007669"/>
    <property type="project" value="TreeGrafter"/>
</dbReference>
<feature type="transmembrane region" description="Helical" evidence="14">
    <location>
        <begin position="168"/>
        <end position="189"/>
    </location>
</feature>
<dbReference type="PANTHER" id="PTHR30074:SF6">
    <property type="entry name" value="FORMATE DEHYDROGENASE GAMMA SUBUNIT"/>
    <property type="match status" value="1"/>
</dbReference>
<dbReference type="PANTHER" id="PTHR30074">
    <property type="entry name" value="FORMATE DEHYDROGENASE, NITRATE-INDUCIBLE, CYTOCHROME B556 FDN SUBUNIT"/>
    <property type="match status" value="1"/>
</dbReference>
<feature type="transmembrane region" description="Helical" evidence="14">
    <location>
        <begin position="126"/>
        <end position="148"/>
    </location>
</feature>
<evidence type="ECO:0000256" key="10">
    <source>
        <dbReference type="ARBA" id="ARBA00022989"/>
    </source>
</evidence>
<gene>
    <name evidence="17" type="ORF">GSH16_13475</name>
</gene>
<dbReference type="GO" id="GO:0009055">
    <property type="term" value="F:electron transfer activity"/>
    <property type="evidence" value="ECO:0007669"/>
    <property type="project" value="InterPro"/>
</dbReference>
<keyword evidence="6" id="KW-0349">Heme</keyword>
<keyword evidence="15" id="KW-0732">Signal</keyword>
<feature type="transmembrane region" description="Helical" evidence="14">
    <location>
        <begin position="269"/>
        <end position="290"/>
    </location>
</feature>
<keyword evidence="12 14" id="KW-0472">Membrane</keyword>
<evidence type="ECO:0000256" key="6">
    <source>
        <dbReference type="ARBA" id="ARBA00022617"/>
    </source>
</evidence>
<sequence length="409" mass="44049">MALSRCVTPILLCLLLVLTLGTAGSAQSVRPPEAPAEAGSQTLEDILARQNGEGAARSARDLSTAMPAPDGLPLGTRGAASDSDLWQALRFGTADVSVSAGGPTARVIMQDGGMWWLQARRTIADYGGWLLLGLIVFLALIRIIFGRIKIHGGRSGQTILRFTDLERFGHWLLASSFLLLAFTGLFSIFGRNGLIPFLGKDAYSTLAIGSKWIHNNVSWAFMAGLVIIFIFWVGHNLPARGDLKWLLRGGGLLTGNHVPAKKFNAGQKLVFWAVILLGASVSVSGLSLIFPFEMPLFAKTFASLNWTGLPQLMGLDTLPEQMSAQEEMQYAQLWHAIVGFLMMAIIIAHIYIGSVGMEGAFEAMGDGDVDLNWARDHHALWVEEVMARKADPPAPPANDPAAPDPAPQA</sequence>
<feature type="transmembrane region" description="Helical" evidence="14">
    <location>
        <begin position="219"/>
        <end position="238"/>
    </location>
</feature>
<dbReference type="Proteomes" id="UP000436016">
    <property type="component" value="Unassembled WGS sequence"/>
</dbReference>
<feature type="region of interest" description="Disordered" evidence="13">
    <location>
        <begin position="389"/>
        <end position="409"/>
    </location>
</feature>
<feature type="transmembrane region" description="Helical" evidence="14">
    <location>
        <begin position="333"/>
        <end position="352"/>
    </location>
</feature>
<dbReference type="InterPro" id="IPR051817">
    <property type="entry name" value="FDH_cytochrome_b556_subunit"/>
</dbReference>
<evidence type="ECO:0000256" key="3">
    <source>
        <dbReference type="ARBA" id="ARBA00010747"/>
    </source>
</evidence>
<evidence type="ECO:0000256" key="9">
    <source>
        <dbReference type="ARBA" id="ARBA00022982"/>
    </source>
</evidence>
<evidence type="ECO:0000256" key="5">
    <source>
        <dbReference type="ARBA" id="ARBA00022475"/>
    </source>
</evidence>
<dbReference type="InterPro" id="IPR016174">
    <property type="entry name" value="Di-haem_cyt_TM"/>
</dbReference>
<dbReference type="GO" id="GO:0005886">
    <property type="term" value="C:plasma membrane"/>
    <property type="evidence" value="ECO:0007669"/>
    <property type="project" value="UniProtKB-SubCell"/>
</dbReference>
<evidence type="ECO:0000256" key="8">
    <source>
        <dbReference type="ARBA" id="ARBA00022723"/>
    </source>
</evidence>
<feature type="compositionally biased region" description="Pro residues" evidence="13">
    <location>
        <begin position="392"/>
        <end position="409"/>
    </location>
</feature>
<reference evidence="17 18" key="1">
    <citation type="submission" date="2019-12" db="EMBL/GenBank/DDBJ databases">
        <title>Strain KN286 was isolated from seawater, which was collected from Caroline Seamount in the tropical western Pacific.</title>
        <authorList>
            <person name="Wang Q."/>
        </authorList>
    </citation>
    <scope>NUCLEOTIDE SEQUENCE [LARGE SCALE GENOMIC DNA]</scope>
    <source>
        <strain evidence="17 18">KN286</strain>
    </source>
</reference>
<evidence type="ECO:0000256" key="1">
    <source>
        <dbReference type="ARBA" id="ARBA00001971"/>
    </source>
</evidence>
<comment type="caution">
    <text evidence="17">The sequence shown here is derived from an EMBL/GenBank/DDBJ whole genome shotgun (WGS) entry which is preliminary data.</text>
</comment>
<dbReference type="GO" id="GO:0036397">
    <property type="term" value="F:formate dehydrogenase (quinone) activity"/>
    <property type="evidence" value="ECO:0007669"/>
    <property type="project" value="TreeGrafter"/>
</dbReference>
<keyword evidence="9" id="KW-0249">Electron transport</keyword>
<dbReference type="GO" id="GO:0046872">
    <property type="term" value="F:metal ion binding"/>
    <property type="evidence" value="ECO:0007669"/>
    <property type="project" value="UniProtKB-KW"/>
</dbReference>
<dbReference type="GO" id="GO:0008863">
    <property type="term" value="F:formate dehydrogenase (NAD+) activity"/>
    <property type="evidence" value="ECO:0007669"/>
    <property type="project" value="InterPro"/>
</dbReference>
<feature type="chain" id="PRO_5025651016" evidence="15">
    <location>
        <begin position="29"/>
        <end position="409"/>
    </location>
</feature>
<comment type="cofactor">
    <cofactor evidence="1">
        <name>heme</name>
        <dbReference type="ChEBI" id="CHEBI:30413"/>
    </cofactor>
</comment>
<feature type="domain" description="Cytochrome b561 bacterial/Ni-hydrogenase" evidence="16">
    <location>
        <begin position="161"/>
        <end position="359"/>
    </location>
</feature>
<dbReference type="GO" id="GO:0015944">
    <property type="term" value="P:formate oxidation"/>
    <property type="evidence" value="ECO:0007669"/>
    <property type="project" value="TreeGrafter"/>
</dbReference>
<evidence type="ECO:0000256" key="11">
    <source>
        <dbReference type="ARBA" id="ARBA00023004"/>
    </source>
</evidence>
<dbReference type="GO" id="GO:0009326">
    <property type="term" value="C:formate dehydrogenase complex"/>
    <property type="evidence" value="ECO:0007669"/>
    <property type="project" value="InterPro"/>
</dbReference>
<dbReference type="InterPro" id="IPR006471">
    <property type="entry name" value="Formate_DH_gsu"/>
</dbReference>
<evidence type="ECO:0000313" key="18">
    <source>
        <dbReference type="Proteomes" id="UP000436016"/>
    </source>
</evidence>
<evidence type="ECO:0000256" key="13">
    <source>
        <dbReference type="SAM" id="MobiDB-lite"/>
    </source>
</evidence>
<comment type="subcellular location">
    <subcellularLocation>
        <location evidence="2">Cell membrane</location>
        <topology evidence="2">Multi-pass membrane protein</topology>
    </subcellularLocation>
</comment>
<evidence type="ECO:0000313" key="17">
    <source>
        <dbReference type="EMBL" id="MXU66456.1"/>
    </source>
</evidence>
<evidence type="ECO:0000256" key="12">
    <source>
        <dbReference type="ARBA" id="ARBA00023136"/>
    </source>
</evidence>
<dbReference type="NCBIfam" id="TIGR01583">
    <property type="entry name" value="formate-DH-gamm"/>
    <property type="match status" value="1"/>
</dbReference>
<evidence type="ECO:0000259" key="16">
    <source>
        <dbReference type="Pfam" id="PF01292"/>
    </source>
</evidence>
<dbReference type="Pfam" id="PF01292">
    <property type="entry name" value="Ni_hydr_CYTB"/>
    <property type="match status" value="1"/>
</dbReference>
<keyword evidence="5" id="KW-1003">Cell membrane</keyword>
<evidence type="ECO:0000256" key="4">
    <source>
        <dbReference type="ARBA" id="ARBA00022448"/>
    </source>
</evidence>
<keyword evidence="11" id="KW-0408">Iron</keyword>
<organism evidence="17 18">
    <name type="scientific">Oceanomicrobium pacificus</name>
    <dbReference type="NCBI Taxonomy" id="2692916"/>
    <lineage>
        <taxon>Bacteria</taxon>
        <taxon>Pseudomonadati</taxon>
        <taxon>Pseudomonadota</taxon>
        <taxon>Alphaproteobacteria</taxon>
        <taxon>Rhodobacterales</taxon>
        <taxon>Paracoccaceae</taxon>
        <taxon>Oceanomicrobium</taxon>
    </lineage>
</organism>
<keyword evidence="10 14" id="KW-1133">Transmembrane helix</keyword>
<evidence type="ECO:0000256" key="14">
    <source>
        <dbReference type="SAM" id="Phobius"/>
    </source>
</evidence>
<dbReference type="InterPro" id="IPR011577">
    <property type="entry name" value="Cyt_b561_bac/Ni-Hgenase"/>
</dbReference>
<keyword evidence="18" id="KW-1185">Reference proteome</keyword>
<dbReference type="SUPFAM" id="SSF81342">
    <property type="entry name" value="Transmembrane di-heme cytochromes"/>
    <property type="match status" value="1"/>
</dbReference>
<dbReference type="EMBL" id="WUWG01000006">
    <property type="protein sequence ID" value="MXU66456.1"/>
    <property type="molecule type" value="Genomic_DNA"/>
</dbReference>
<name>A0A6B0TR79_9RHOB</name>
<evidence type="ECO:0000256" key="2">
    <source>
        <dbReference type="ARBA" id="ARBA00004651"/>
    </source>
</evidence>
<dbReference type="RefSeq" id="WP_160855972.1">
    <property type="nucleotide sequence ID" value="NZ_WUWG01000006.1"/>
</dbReference>
<dbReference type="AlphaFoldDB" id="A0A6B0TR79"/>